<dbReference type="InterPro" id="IPR013264">
    <property type="entry name" value="DNAG_N"/>
</dbReference>
<reference evidence="14" key="1">
    <citation type="submission" date="2023-07" db="EMBL/GenBank/DDBJ databases">
        <title>Genomic Encyclopedia of Type Strains, Phase IV (KMG-IV): sequencing the most valuable type-strain genomes for metagenomic binning, comparative biology and taxonomic classification.</title>
        <authorList>
            <person name="Goeker M."/>
        </authorList>
    </citation>
    <scope>NUCLEOTIDE SEQUENCE [LARGE SCALE GENOMIC DNA]</scope>
    <source>
        <strain evidence="14">DSM 21204</strain>
    </source>
</reference>
<dbReference type="InterPro" id="IPR002694">
    <property type="entry name" value="Znf_CHC2"/>
</dbReference>
<dbReference type="InterPro" id="IPR030846">
    <property type="entry name" value="DnaG_bac"/>
</dbReference>
<keyword evidence="1 12" id="KW-0240">DNA-directed RNA polymerase</keyword>
<dbReference type="InterPro" id="IPR037068">
    <property type="entry name" value="DNA_primase_core_N_sf"/>
</dbReference>
<feature type="zinc finger region" description="CHC2-type" evidence="12">
    <location>
        <begin position="34"/>
        <end position="58"/>
    </location>
</feature>
<evidence type="ECO:0000256" key="6">
    <source>
        <dbReference type="ARBA" id="ARBA00022723"/>
    </source>
</evidence>
<dbReference type="CDD" id="cd03364">
    <property type="entry name" value="TOPRIM_DnaG_primases"/>
    <property type="match status" value="1"/>
</dbReference>
<evidence type="ECO:0000256" key="5">
    <source>
        <dbReference type="ARBA" id="ARBA00022705"/>
    </source>
</evidence>
<evidence type="ECO:0000256" key="12">
    <source>
        <dbReference type="HAMAP-Rule" id="MF_00974"/>
    </source>
</evidence>
<dbReference type="InterPro" id="IPR036977">
    <property type="entry name" value="DNA_primase_Znf_CHC2"/>
</dbReference>
<dbReference type="InterPro" id="IPR050219">
    <property type="entry name" value="DnaG_primase"/>
</dbReference>
<keyword evidence="4 12" id="KW-0548">Nucleotidyltransferase</keyword>
<comment type="cofactor">
    <cofactor evidence="12">
        <name>Zn(2+)</name>
        <dbReference type="ChEBI" id="CHEBI:29105"/>
    </cofactor>
    <text evidence="12">Binds 1 zinc ion per monomer.</text>
</comment>
<feature type="domain" description="Toprim" evidence="13">
    <location>
        <begin position="261"/>
        <end position="349"/>
    </location>
</feature>
<keyword evidence="6 12" id="KW-0479">Metal-binding</keyword>
<dbReference type="SMART" id="SM00493">
    <property type="entry name" value="TOPRIM"/>
    <property type="match status" value="1"/>
</dbReference>
<dbReference type="Gene3D" id="3.90.580.10">
    <property type="entry name" value="Zinc finger, CHC2-type domain"/>
    <property type="match status" value="1"/>
</dbReference>
<dbReference type="InterPro" id="IPR006171">
    <property type="entry name" value="TOPRIM_dom"/>
</dbReference>
<dbReference type="PANTHER" id="PTHR30313:SF2">
    <property type="entry name" value="DNA PRIMASE"/>
    <property type="match status" value="1"/>
</dbReference>
<evidence type="ECO:0000256" key="7">
    <source>
        <dbReference type="ARBA" id="ARBA00022771"/>
    </source>
</evidence>
<evidence type="ECO:0000256" key="4">
    <source>
        <dbReference type="ARBA" id="ARBA00022695"/>
    </source>
</evidence>
<comment type="catalytic activity">
    <reaction evidence="12">
        <text>ssDNA + n NTP = ssDNA/pppN(pN)n-1 hybrid + (n-1) diphosphate.</text>
        <dbReference type="EC" id="2.7.7.101"/>
    </reaction>
</comment>
<accession>A0ABU0LZQ9</accession>
<comment type="similarity">
    <text evidence="12">Belongs to the DnaG primase family.</text>
</comment>
<evidence type="ECO:0000256" key="8">
    <source>
        <dbReference type="ARBA" id="ARBA00022833"/>
    </source>
</evidence>
<evidence type="ECO:0000256" key="9">
    <source>
        <dbReference type="ARBA" id="ARBA00022842"/>
    </source>
</evidence>
<dbReference type="PANTHER" id="PTHR30313">
    <property type="entry name" value="DNA PRIMASE"/>
    <property type="match status" value="1"/>
</dbReference>
<dbReference type="Pfam" id="PF08275">
    <property type="entry name" value="DNAG_N"/>
    <property type="match status" value="1"/>
</dbReference>
<keyword evidence="9" id="KW-0460">Magnesium</keyword>
<dbReference type="Pfam" id="PF01807">
    <property type="entry name" value="Zn_ribbon_DnaG"/>
    <property type="match status" value="1"/>
</dbReference>
<keyword evidence="8 12" id="KW-0862">Zinc</keyword>
<keyword evidence="2 12" id="KW-0639">Primosome</keyword>
<keyword evidence="15" id="KW-1185">Reference proteome</keyword>
<dbReference type="EC" id="2.7.7.101" evidence="12"/>
<dbReference type="Gene3D" id="3.40.1360.10">
    <property type="match status" value="1"/>
</dbReference>
<evidence type="ECO:0000256" key="10">
    <source>
        <dbReference type="ARBA" id="ARBA00023125"/>
    </source>
</evidence>
<dbReference type="Pfam" id="PF13155">
    <property type="entry name" value="Toprim_2"/>
    <property type="match status" value="1"/>
</dbReference>
<dbReference type="Proteomes" id="UP001240643">
    <property type="component" value="Unassembled WGS sequence"/>
</dbReference>
<evidence type="ECO:0000256" key="1">
    <source>
        <dbReference type="ARBA" id="ARBA00022478"/>
    </source>
</evidence>
<dbReference type="Gene3D" id="3.90.980.10">
    <property type="entry name" value="DNA primase, catalytic core, N-terminal domain"/>
    <property type="match status" value="1"/>
</dbReference>
<keyword evidence="7 12" id="KW-0863">Zinc-finger</keyword>
<evidence type="ECO:0000256" key="2">
    <source>
        <dbReference type="ARBA" id="ARBA00022515"/>
    </source>
</evidence>
<dbReference type="SUPFAM" id="SSF56731">
    <property type="entry name" value="DNA primase core"/>
    <property type="match status" value="1"/>
</dbReference>
<evidence type="ECO:0000313" key="15">
    <source>
        <dbReference type="Proteomes" id="UP001240643"/>
    </source>
</evidence>
<keyword evidence="3 12" id="KW-0808">Transferase</keyword>
<evidence type="ECO:0000313" key="14">
    <source>
        <dbReference type="EMBL" id="MDQ0514172.1"/>
    </source>
</evidence>
<evidence type="ECO:0000256" key="11">
    <source>
        <dbReference type="ARBA" id="ARBA00023163"/>
    </source>
</evidence>
<name>A0ABU0LZQ9_9BACT</name>
<dbReference type="RefSeq" id="WP_256547134.1">
    <property type="nucleotide sequence ID" value="NZ_CP101809.1"/>
</dbReference>
<keyword evidence="11 12" id="KW-0804">Transcription</keyword>
<evidence type="ECO:0000259" key="13">
    <source>
        <dbReference type="PROSITE" id="PS50880"/>
    </source>
</evidence>
<keyword evidence="10 12" id="KW-0238">DNA-binding</keyword>
<comment type="caution">
    <text evidence="14">The sequence shown here is derived from an EMBL/GenBank/DDBJ whole genome shotgun (WGS) entry which is preliminary data.</text>
</comment>
<dbReference type="PROSITE" id="PS50880">
    <property type="entry name" value="TOPRIM"/>
    <property type="match status" value="1"/>
</dbReference>
<protein>
    <recommendedName>
        <fullName evidence="12">DNA primase</fullName>
        <ecNumber evidence="12">2.7.7.101</ecNumber>
    </recommendedName>
</protein>
<dbReference type="EMBL" id="JAUSWO010000001">
    <property type="protein sequence ID" value="MDQ0514172.1"/>
    <property type="molecule type" value="Genomic_DNA"/>
</dbReference>
<proteinExistence type="inferred from homology"/>
<comment type="subunit">
    <text evidence="12">Monomer. Interacts with DnaB.</text>
</comment>
<dbReference type="InterPro" id="IPR006295">
    <property type="entry name" value="DNA_primase_DnaG"/>
</dbReference>
<sequence length="729" mass="85749">MNFNNDLRNRVKVLNVVQKYVSLKKHGTNHLGLCPFHSDNAPSMNVSETKNIFKCFSCGVGGDGVSFLMKHLKINYRDALVQALELSGIDQTEYQFLLNKRNENPFEKLLNLNDFVAQQYIEFLDSNQEVKNYLIKVRQMDPKILETFKIGFAPQFPDRQSVLERLINSNNENNSYSYKIEELAELKLINLYNDKVNDFFSDRIIFPISNKDDRVIGFSGRIYKTNSHLPKYLNSSESVVFKKHEILYNLNNFYKSNQKYDEIILVEGFMDVIAFYKINVFNVVASMGTSFSNQQIKALSDYLEKKSQQPKKIVIAFDNDQAGKNFSEKTAFTFLEKGFEVRIIDFSQLQSSDKVLKDIDDIINDNNPVNIHLLKNPVNFFQYYLQQIKHQENFTVDDAVSACDNFLEYLFQISTNEIRFKNLVSLHYAEETIESIYDIFKMFNNPILQEQKNHQKAAFLKALYDTNSYLKPKNVFINSISTPNIVSVNEEFQDSYEQLWEPQELNSRISPRILQKKLPKKNNHYPYLSIQKYTKILFLLLINNWNSFSQEVLEDKLDCEINLKEFQDPVANLYANIYVRNLLMDPANELDPLTIVNKKQLDDYLDSDLSVITFGQKRVDFLKKLHFVRSDFLIFKHCNLEELSIPETLYNVFYDCLFNFLLCIIEIERQFFRTKIEKVFQKNGSIEEQMKLVTQYNQEITSLFQKELEIRRKIDTTINNQIFRKQKKS</sequence>
<keyword evidence="5 12" id="KW-0235">DNA replication</keyword>
<evidence type="ECO:0000256" key="3">
    <source>
        <dbReference type="ARBA" id="ARBA00022679"/>
    </source>
</evidence>
<dbReference type="NCBIfam" id="TIGR01391">
    <property type="entry name" value="dnaG"/>
    <property type="match status" value="1"/>
</dbReference>
<dbReference type="SUPFAM" id="SSF57783">
    <property type="entry name" value="Zinc beta-ribbon"/>
    <property type="match status" value="1"/>
</dbReference>
<dbReference type="HAMAP" id="MF_00974">
    <property type="entry name" value="DNA_primase_DnaG"/>
    <property type="match status" value="1"/>
</dbReference>
<organism evidence="14 15">
    <name type="scientific">Mycoplasmoides fastidiosum</name>
    <dbReference type="NCBI Taxonomy" id="92758"/>
    <lineage>
        <taxon>Bacteria</taxon>
        <taxon>Bacillati</taxon>
        <taxon>Mycoplasmatota</taxon>
        <taxon>Mycoplasmoidales</taxon>
        <taxon>Mycoplasmoidaceae</taxon>
        <taxon>Mycoplasmoides</taxon>
    </lineage>
</organism>
<dbReference type="InterPro" id="IPR034151">
    <property type="entry name" value="TOPRIM_DnaG_bac"/>
</dbReference>
<dbReference type="SMART" id="SM00400">
    <property type="entry name" value="ZnF_CHCC"/>
    <property type="match status" value="1"/>
</dbReference>
<gene>
    <name evidence="12" type="primary">dnaG</name>
    <name evidence="14" type="ORF">J2Z62_000610</name>
</gene>
<comment type="domain">
    <text evidence="12">Contains an N-terminal zinc-binding domain, a central core domain that contains the primase activity, and a C-terminal DnaB-binding domain.</text>
</comment>
<comment type="function">
    <text evidence="12">RNA polymerase that catalyzes the synthesis of short RNA molecules used as primers for DNA polymerase during DNA replication.</text>
</comment>